<evidence type="ECO:0000256" key="1">
    <source>
        <dbReference type="SAM" id="Phobius"/>
    </source>
</evidence>
<proteinExistence type="predicted"/>
<feature type="transmembrane region" description="Helical" evidence="1">
    <location>
        <begin position="45"/>
        <end position="62"/>
    </location>
</feature>
<sequence>MHDSLSTSYLFIHLHTSFPPHTKRQLVDKMHILLRPSPKLSARPLYPPYCCIPLFLYIFIFADRPPFVAFLQPSELHYLLVSRMFRIFSYR</sequence>
<accession>A0A0C3CR07</accession>
<protein>
    <submittedName>
        <fullName evidence="2">Uncharacterized protein</fullName>
    </submittedName>
</protein>
<reference evidence="3" key="2">
    <citation type="submission" date="2015-01" db="EMBL/GenBank/DDBJ databases">
        <title>Evolutionary Origins and Diversification of the Mycorrhizal Mutualists.</title>
        <authorList>
            <consortium name="DOE Joint Genome Institute"/>
            <consortium name="Mycorrhizal Genomics Consortium"/>
            <person name="Kohler A."/>
            <person name="Kuo A."/>
            <person name="Nagy L.G."/>
            <person name="Floudas D."/>
            <person name="Copeland A."/>
            <person name="Barry K.W."/>
            <person name="Cichocki N."/>
            <person name="Veneault-Fourrey C."/>
            <person name="LaButti K."/>
            <person name="Lindquist E.A."/>
            <person name="Lipzen A."/>
            <person name="Lundell T."/>
            <person name="Morin E."/>
            <person name="Murat C."/>
            <person name="Riley R."/>
            <person name="Ohm R."/>
            <person name="Sun H."/>
            <person name="Tunlid A."/>
            <person name="Henrissat B."/>
            <person name="Grigoriev I.V."/>
            <person name="Hibbett D.S."/>
            <person name="Martin F."/>
        </authorList>
    </citation>
    <scope>NUCLEOTIDE SEQUENCE [LARGE SCALE GENOMIC DNA]</scope>
    <source>
        <strain evidence="3">h7</strain>
    </source>
</reference>
<dbReference type="Proteomes" id="UP000053424">
    <property type="component" value="Unassembled WGS sequence"/>
</dbReference>
<evidence type="ECO:0000313" key="2">
    <source>
        <dbReference type="EMBL" id="KIM46529.1"/>
    </source>
</evidence>
<keyword evidence="1" id="KW-1133">Transmembrane helix</keyword>
<reference evidence="2 3" key="1">
    <citation type="submission" date="2014-04" db="EMBL/GenBank/DDBJ databases">
        <authorList>
            <consortium name="DOE Joint Genome Institute"/>
            <person name="Kuo A."/>
            <person name="Gay G."/>
            <person name="Dore J."/>
            <person name="Kohler A."/>
            <person name="Nagy L.G."/>
            <person name="Floudas D."/>
            <person name="Copeland A."/>
            <person name="Barry K.W."/>
            <person name="Cichocki N."/>
            <person name="Veneault-Fourrey C."/>
            <person name="LaButti K."/>
            <person name="Lindquist E.A."/>
            <person name="Lipzen A."/>
            <person name="Lundell T."/>
            <person name="Morin E."/>
            <person name="Murat C."/>
            <person name="Sun H."/>
            <person name="Tunlid A."/>
            <person name="Henrissat B."/>
            <person name="Grigoriev I.V."/>
            <person name="Hibbett D.S."/>
            <person name="Martin F."/>
            <person name="Nordberg H.P."/>
            <person name="Cantor M.N."/>
            <person name="Hua S.X."/>
        </authorList>
    </citation>
    <scope>NUCLEOTIDE SEQUENCE [LARGE SCALE GENOMIC DNA]</scope>
    <source>
        <strain evidence="3">h7</strain>
    </source>
</reference>
<evidence type="ECO:0000313" key="3">
    <source>
        <dbReference type="Proteomes" id="UP000053424"/>
    </source>
</evidence>
<gene>
    <name evidence="2" type="ORF">M413DRAFT_317272</name>
</gene>
<organism evidence="2 3">
    <name type="scientific">Hebeloma cylindrosporum</name>
    <dbReference type="NCBI Taxonomy" id="76867"/>
    <lineage>
        <taxon>Eukaryota</taxon>
        <taxon>Fungi</taxon>
        <taxon>Dikarya</taxon>
        <taxon>Basidiomycota</taxon>
        <taxon>Agaricomycotina</taxon>
        <taxon>Agaricomycetes</taxon>
        <taxon>Agaricomycetidae</taxon>
        <taxon>Agaricales</taxon>
        <taxon>Agaricineae</taxon>
        <taxon>Hymenogastraceae</taxon>
        <taxon>Hebeloma</taxon>
    </lineage>
</organism>
<dbReference type="HOGENOM" id="CLU_2427257_0_0_1"/>
<keyword evidence="3" id="KW-1185">Reference proteome</keyword>
<keyword evidence="1" id="KW-0812">Transmembrane</keyword>
<dbReference type="EMBL" id="KN831771">
    <property type="protein sequence ID" value="KIM46529.1"/>
    <property type="molecule type" value="Genomic_DNA"/>
</dbReference>
<name>A0A0C3CR07_HEBCY</name>
<dbReference type="AlphaFoldDB" id="A0A0C3CR07"/>
<keyword evidence="1" id="KW-0472">Membrane</keyword>